<dbReference type="Proteomes" id="UP000503037">
    <property type="component" value="Segment"/>
</dbReference>
<keyword evidence="2" id="KW-1185">Reference proteome</keyword>
<evidence type="ECO:0000313" key="1">
    <source>
        <dbReference type="EMBL" id="QJI53354.1"/>
    </source>
</evidence>
<reference evidence="2" key="1">
    <citation type="submission" date="2020-04" db="EMBL/GenBank/DDBJ databases">
        <authorList>
            <person name="Ma R."/>
            <person name="Lai J."/>
            <person name="Yang Y."/>
            <person name="Jiao N."/>
            <person name="Zhang R."/>
        </authorList>
    </citation>
    <scope>NUCLEOTIDE SEQUENCE [LARGE SCALE GENOMIC DNA]</scope>
</reference>
<accession>A0A6M3YR88</accession>
<gene>
    <name evidence="1" type="ORF">vBAcoSR7M_32</name>
</gene>
<evidence type="ECO:0000313" key="2">
    <source>
        <dbReference type="Proteomes" id="UP000503037"/>
    </source>
</evidence>
<dbReference type="InterPro" id="IPR025395">
    <property type="entry name" value="Phage_tail_terminator-like"/>
</dbReference>
<name>A0A6M3YR88_9CAUD</name>
<dbReference type="EMBL" id="MT345684">
    <property type="protein sequence ID" value="QJI53354.1"/>
    <property type="molecule type" value="Genomic_DNA"/>
</dbReference>
<protein>
    <submittedName>
        <fullName evidence="1">Tail terminator protein</fullName>
    </submittedName>
</protein>
<sequence>MAKHSSILSGLNNALRTFVTSNSYVCGYAETDEPSNKDALWLRAHWLPGNSVAATVGSGGEDNNNGIFQIDVNRPSSSLLSEQMDAVDKITDYFTAGKIIPYNSLSIKVVSSSVTPSRHVGGFRRVSINVRYYVRTTRQL</sequence>
<organism evidence="1 2">
    <name type="scientific">Alteromonas phage vB_AcoS-R7M</name>
    <dbReference type="NCBI Taxonomy" id="2729541"/>
    <lineage>
        <taxon>Viruses</taxon>
        <taxon>Duplodnaviria</taxon>
        <taxon>Heunggongvirae</taxon>
        <taxon>Uroviricota</taxon>
        <taxon>Caudoviricetes</taxon>
        <taxon>Queuovirinae</taxon>
        <taxon>Amoyvirus</taxon>
        <taxon>Amoyvirus R7M</taxon>
    </lineage>
</organism>
<proteinExistence type="predicted"/>
<dbReference type="Gene3D" id="3.30.2000.20">
    <property type="match status" value="1"/>
</dbReference>
<dbReference type="Pfam" id="PF13554">
    <property type="entry name" value="Phage_tail_terminator_5"/>
    <property type="match status" value="1"/>
</dbReference>